<dbReference type="OrthoDB" id="990360at2759"/>
<dbReference type="InterPro" id="IPR040256">
    <property type="entry name" value="At4g02000-like"/>
</dbReference>
<evidence type="ECO:0000259" key="1">
    <source>
        <dbReference type="Pfam" id="PF14111"/>
    </source>
</evidence>
<dbReference type="PANTHER" id="PTHR31286">
    <property type="entry name" value="GLYCINE-RICH CELL WALL STRUCTURAL PROTEIN 1.8-LIKE"/>
    <property type="match status" value="1"/>
</dbReference>
<reference evidence="3 4" key="1">
    <citation type="journal article" date="2019" name="Genome Biol. Evol.">
        <title>Insights into the evolution of the New World diploid cottons (Gossypium, subgenus Houzingenia) based on genome sequencing.</title>
        <authorList>
            <person name="Grover C.E."/>
            <person name="Arick M.A. 2nd"/>
            <person name="Thrash A."/>
            <person name="Conover J.L."/>
            <person name="Sanders W.S."/>
            <person name="Peterson D.G."/>
            <person name="Frelichowski J.E."/>
            <person name="Scheffler J.A."/>
            <person name="Scheffler B.E."/>
            <person name="Wendel J.F."/>
        </authorList>
    </citation>
    <scope>NUCLEOTIDE SEQUENCE [LARGE SCALE GENOMIC DNA]</scope>
    <source>
        <strain evidence="3">0</strain>
        <tissue evidence="3">Leaf</tissue>
    </source>
</reference>
<dbReference type="PANTHER" id="PTHR31286:SF153">
    <property type="entry name" value="DUF4283 DOMAIN PROTEIN"/>
    <property type="match status" value="1"/>
</dbReference>
<protein>
    <recommendedName>
        <fullName evidence="5">CCHC-type domain-containing protein</fullName>
    </recommendedName>
</protein>
<organism evidence="3 4">
    <name type="scientific">Gossypium harknessii</name>
    <dbReference type="NCBI Taxonomy" id="34285"/>
    <lineage>
        <taxon>Eukaryota</taxon>
        <taxon>Viridiplantae</taxon>
        <taxon>Streptophyta</taxon>
        <taxon>Embryophyta</taxon>
        <taxon>Tracheophyta</taxon>
        <taxon>Spermatophyta</taxon>
        <taxon>Magnoliopsida</taxon>
        <taxon>eudicotyledons</taxon>
        <taxon>Gunneridae</taxon>
        <taxon>Pentapetalae</taxon>
        <taxon>rosids</taxon>
        <taxon>malvids</taxon>
        <taxon>Malvales</taxon>
        <taxon>Malvaceae</taxon>
        <taxon>Malvoideae</taxon>
        <taxon>Gossypium</taxon>
    </lineage>
</organism>
<dbReference type="InterPro" id="IPR025558">
    <property type="entry name" value="DUF4283"/>
</dbReference>
<gene>
    <name evidence="3" type="ORF">Gohar_026556</name>
</gene>
<feature type="non-terminal residue" evidence="3">
    <location>
        <position position="362"/>
    </location>
</feature>
<evidence type="ECO:0000259" key="2">
    <source>
        <dbReference type="Pfam" id="PF14392"/>
    </source>
</evidence>
<accession>A0A7J9HTB8</accession>
<dbReference type="Pfam" id="PF14111">
    <property type="entry name" value="DUF4283"/>
    <property type="match status" value="1"/>
</dbReference>
<sequence length="362" mass="41710">MENELVQLSINDEEEEIIHIPTDPSTENRGETTKLVGCFLTTSTIHFPAMKSTMVNLWYPVKGVRICDLGEKRYLFQFFRVMDMNRVLKGSPWTFNHHLLVLYKLELGEDPLQVPLVLTPFWVQVHDVPIGLFSEILATQLGNFLGNFMEHDVSYLGKENRNFMRIRVQIDIRRPLKRRKKISFGGKCSYVTFKYERLSLFCFYCGRLGHNDLFCEAKMNLGVEIAEMGWDLSIRAQSRRSLSMNNIWLREERDGDNGGTNAEFGGLRMGQKHPGWKIKYGKSVDPVLGFNLEGGSSYAVRGKENLTPNAMDQDLEDVALLSDVGYSSRWFTWERGNLPETNIQERLDRGVANESWISMFPE</sequence>
<evidence type="ECO:0008006" key="5">
    <source>
        <dbReference type="Google" id="ProtNLM"/>
    </source>
</evidence>
<dbReference type="AlphaFoldDB" id="A0A7J9HTB8"/>
<keyword evidence="4" id="KW-1185">Reference proteome</keyword>
<feature type="domain" description="Zinc knuckle CX2CX4HX4C" evidence="2">
    <location>
        <begin position="170"/>
        <end position="216"/>
    </location>
</feature>
<dbReference type="InterPro" id="IPR025836">
    <property type="entry name" value="Zn_knuckle_CX2CX4HX4C"/>
</dbReference>
<dbReference type="Proteomes" id="UP000593560">
    <property type="component" value="Unassembled WGS sequence"/>
</dbReference>
<dbReference type="Pfam" id="PF14392">
    <property type="entry name" value="zf-CCHC_4"/>
    <property type="match status" value="1"/>
</dbReference>
<name>A0A7J9HTB8_9ROSI</name>
<evidence type="ECO:0000313" key="3">
    <source>
        <dbReference type="EMBL" id="MBA0812604.1"/>
    </source>
</evidence>
<dbReference type="EMBL" id="JABFAD010000011">
    <property type="protein sequence ID" value="MBA0812604.1"/>
    <property type="molecule type" value="Genomic_DNA"/>
</dbReference>
<proteinExistence type="predicted"/>
<evidence type="ECO:0000313" key="4">
    <source>
        <dbReference type="Proteomes" id="UP000593560"/>
    </source>
</evidence>
<comment type="caution">
    <text evidence="3">The sequence shown here is derived from an EMBL/GenBank/DDBJ whole genome shotgun (WGS) entry which is preliminary data.</text>
</comment>
<feature type="domain" description="DUF4283" evidence="1">
    <location>
        <begin position="35"/>
        <end position="111"/>
    </location>
</feature>